<dbReference type="SUPFAM" id="SSF52540">
    <property type="entry name" value="P-loop containing nucleoside triphosphate hydrolases"/>
    <property type="match status" value="1"/>
</dbReference>
<accession>A0ABT2HCA0</accession>
<gene>
    <name evidence="3" type="ORF">N1032_27930</name>
</gene>
<sequence>MLKIAVLAGKGGVKKSSLSRTLAARLVQRGFSAAGFDTDIDQASFARWMQRRINNGIEPTFPVMADVKVN</sequence>
<evidence type="ECO:0000313" key="4">
    <source>
        <dbReference type="Proteomes" id="UP001165586"/>
    </source>
</evidence>
<name>A0ABT2HCA0_9MICO</name>
<dbReference type="InterPro" id="IPR033756">
    <property type="entry name" value="YlxH/NBP35"/>
</dbReference>
<feature type="non-terminal residue" evidence="3">
    <location>
        <position position="70"/>
    </location>
</feature>
<organism evidence="3 4">
    <name type="scientific">Herbiconiux daphne</name>
    <dbReference type="NCBI Taxonomy" id="2970914"/>
    <lineage>
        <taxon>Bacteria</taxon>
        <taxon>Bacillati</taxon>
        <taxon>Actinomycetota</taxon>
        <taxon>Actinomycetes</taxon>
        <taxon>Micrococcales</taxon>
        <taxon>Microbacteriaceae</taxon>
        <taxon>Herbiconiux</taxon>
    </lineage>
</organism>
<dbReference type="Pfam" id="PF10609">
    <property type="entry name" value="ParA"/>
    <property type="match status" value="1"/>
</dbReference>
<keyword evidence="1" id="KW-0547">Nucleotide-binding</keyword>
<reference evidence="3" key="1">
    <citation type="submission" date="2022-08" db="EMBL/GenBank/DDBJ databases">
        <authorList>
            <person name="Deng Y."/>
            <person name="Han X.-F."/>
            <person name="Zhang Y.-Q."/>
        </authorList>
    </citation>
    <scope>NUCLEOTIDE SEQUENCE</scope>
    <source>
        <strain evidence="3">CPCC 203386</strain>
    </source>
</reference>
<dbReference type="InterPro" id="IPR027417">
    <property type="entry name" value="P-loop_NTPase"/>
</dbReference>
<evidence type="ECO:0000256" key="1">
    <source>
        <dbReference type="ARBA" id="ARBA00022741"/>
    </source>
</evidence>
<keyword evidence="2" id="KW-0067">ATP-binding</keyword>
<dbReference type="Proteomes" id="UP001165586">
    <property type="component" value="Unassembled WGS sequence"/>
</dbReference>
<proteinExistence type="predicted"/>
<evidence type="ECO:0000256" key="2">
    <source>
        <dbReference type="ARBA" id="ARBA00022840"/>
    </source>
</evidence>
<dbReference type="EMBL" id="JANLCJ010000829">
    <property type="protein sequence ID" value="MCS5737566.1"/>
    <property type="molecule type" value="Genomic_DNA"/>
</dbReference>
<dbReference type="RefSeq" id="WP_259543995.1">
    <property type="nucleotide sequence ID" value="NZ_JANLCJ010000829.1"/>
</dbReference>
<keyword evidence="4" id="KW-1185">Reference proteome</keyword>
<evidence type="ECO:0000313" key="3">
    <source>
        <dbReference type="EMBL" id="MCS5737566.1"/>
    </source>
</evidence>
<dbReference type="Gene3D" id="3.40.50.300">
    <property type="entry name" value="P-loop containing nucleotide triphosphate hydrolases"/>
    <property type="match status" value="1"/>
</dbReference>
<protein>
    <submittedName>
        <fullName evidence="3">P-loop NTPase</fullName>
    </submittedName>
</protein>
<comment type="caution">
    <text evidence="3">The sequence shown here is derived from an EMBL/GenBank/DDBJ whole genome shotgun (WGS) entry which is preliminary data.</text>
</comment>